<organism evidence="1 2">
    <name type="scientific">Candidatus Stercoripulliclostridium pullicola</name>
    <dbReference type="NCBI Taxonomy" id="2840953"/>
    <lineage>
        <taxon>Bacteria</taxon>
        <taxon>Bacillati</taxon>
        <taxon>Bacillota</taxon>
        <taxon>Clostridia</taxon>
        <taxon>Eubacteriales</taxon>
        <taxon>Candidatus Stercoripulliclostridium</taxon>
    </lineage>
</organism>
<comment type="caution">
    <text evidence="1">The sequence shown here is derived from an EMBL/GenBank/DDBJ whole genome shotgun (WGS) entry which is preliminary data.</text>
</comment>
<dbReference type="EMBL" id="JADINF010000054">
    <property type="protein sequence ID" value="MBO8423818.1"/>
    <property type="molecule type" value="Genomic_DNA"/>
</dbReference>
<evidence type="ECO:0000313" key="1">
    <source>
        <dbReference type="EMBL" id="MBO8423818.1"/>
    </source>
</evidence>
<reference evidence="1" key="1">
    <citation type="submission" date="2020-10" db="EMBL/GenBank/DDBJ databases">
        <authorList>
            <person name="Gilroy R."/>
        </authorList>
    </citation>
    <scope>NUCLEOTIDE SEQUENCE</scope>
    <source>
        <strain evidence="1">517</strain>
    </source>
</reference>
<accession>A0A940DHR0</accession>
<feature type="non-terminal residue" evidence="1">
    <location>
        <position position="1"/>
    </location>
</feature>
<name>A0A940DHR0_9FIRM</name>
<dbReference type="AlphaFoldDB" id="A0A940DHR0"/>
<dbReference type="Proteomes" id="UP000727857">
    <property type="component" value="Unassembled WGS sequence"/>
</dbReference>
<protein>
    <submittedName>
        <fullName evidence="1">Uncharacterized protein</fullName>
    </submittedName>
</protein>
<reference evidence="1" key="2">
    <citation type="journal article" date="2021" name="PeerJ">
        <title>Extensive microbial diversity within the chicken gut microbiome revealed by metagenomics and culture.</title>
        <authorList>
            <person name="Gilroy R."/>
            <person name="Ravi A."/>
            <person name="Getino M."/>
            <person name="Pursley I."/>
            <person name="Horton D.L."/>
            <person name="Alikhan N.F."/>
            <person name="Baker D."/>
            <person name="Gharbi K."/>
            <person name="Hall N."/>
            <person name="Watson M."/>
            <person name="Adriaenssens E.M."/>
            <person name="Foster-Nyarko E."/>
            <person name="Jarju S."/>
            <person name="Secka A."/>
            <person name="Antonio M."/>
            <person name="Oren A."/>
            <person name="Chaudhuri R.R."/>
            <person name="La Ragione R."/>
            <person name="Hildebrand F."/>
            <person name="Pallen M.J."/>
        </authorList>
    </citation>
    <scope>NUCLEOTIDE SEQUENCE</scope>
    <source>
        <strain evidence="1">517</strain>
    </source>
</reference>
<gene>
    <name evidence="1" type="ORF">IAB16_02160</name>
</gene>
<proteinExistence type="predicted"/>
<evidence type="ECO:0000313" key="2">
    <source>
        <dbReference type="Proteomes" id="UP000727857"/>
    </source>
</evidence>
<sequence length="159" mass="17991">LKHLNPARSFLIIGKAVCGTLAECGLIDPDAQAVTEQDKDLTQTAIYLRNASVHDQNVFNAAMKEFFSPIENPRYVIVKRNALGALSYLHSYACPSAIGRKKEYAEIFAKKLLTETGKFKLIYTRNAYGRKIIMRCRSNSYITLNAKSVDKKFKVSHWE</sequence>